<dbReference type="Pfam" id="PF03331">
    <property type="entry name" value="LpxC"/>
    <property type="match status" value="1"/>
</dbReference>
<dbReference type="InterPro" id="IPR004463">
    <property type="entry name" value="UDP-acyl_GlcNac_deAcase"/>
</dbReference>
<keyword evidence="8 12" id="KW-0378">Hydrolase</keyword>
<evidence type="ECO:0000256" key="9">
    <source>
        <dbReference type="ARBA" id="ARBA00022833"/>
    </source>
</evidence>
<dbReference type="RefSeq" id="WP_020886789.1">
    <property type="nucleotide sequence ID" value="NZ_ATHI01000012.1"/>
</dbReference>
<dbReference type="UniPathway" id="UPA00359">
    <property type="reaction ID" value="UER00478"/>
</dbReference>
<dbReference type="Gene3D" id="3.30.1700.10">
    <property type="entry name" value="lpxc deacetylase, domain 2"/>
    <property type="match status" value="1"/>
</dbReference>
<dbReference type="Gene3D" id="3.30.230.20">
    <property type="entry name" value="lpxc deacetylase, domain 1"/>
    <property type="match status" value="1"/>
</dbReference>
<comment type="similarity">
    <text evidence="12">Belongs to the LpxC family.</text>
</comment>
<comment type="pathway">
    <text evidence="3 12">Glycolipid biosynthesis; lipid IV(A) biosynthesis; lipid IV(A) from (3R)-3-hydroxytetradecanoyl-[acyl-carrier-protein] and UDP-N-acetyl-alpha-D-glucosamine: step 2/6.</text>
</comment>
<evidence type="ECO:0000256" key="7">
    <source>
        <dbReference type="ARBA" id="ARBA00022723"/>
    </source>
</evidence>
<comment type="catalytic activity">
    <reaction evidence="11 12">
        <text>a UDP-3-O-[(3R)-3-hydroxyacyl]-N-acetyl-alpha-D-glucosamine + H2O = a UDP-3-O-[(3R)-3-hydroxyacyl]-alpha-D-glucosamine + acetate</text>
        <dbReference type="Rhea" id="RHEA:67816"/>
        <dbReference type="ChEBI" id="CHEBI:15377"/>
        <dbReference type="ChEBI" id="CHEBI:30089"/>
        <dbReference type="ChEBI" id="CHEBI:137740"/>
        <dbReference type="ChEBI" id="CHEBI:173225"/>
        <dbReference type="EC" id="3.5.1.108"/>
    </reaction>
</comment>
<dbReference type="EMBL" id="ATHI01000012">
    <property type="protein sequence ID" value="EPR34327.1"/>
    <property type="molecule type" value="Genomic_DNA"/>
</dbReference>
<comment type="cofactor">
    <cofactor evidence="1 12">
        <name>Zn(2+)</name>
        <dbReference type="ChEBI" id="CHEBI:29105"/>
    </cofactor>
</comment>
<evidence type="ECO:0000256" key="2">
    <source>
        <dbReference type="ARBA" id="ARBA00002923"/>
    </source>
</evidence>
<dbReference type="OrthoDB" id="9802746at2"/>
<feature type="active site" description="Proton donor" evidence="12">
    <location>
        <position position="261"/>
    </location>
</feature>
<dbReference type="eggNOG" id="COG0774">
    <property type="taxonomic scope" value="Bacteria"/>
</dbReference>
<evidence type="ECO:0000256" key="3">
    <source>
        <dbReference type="ARBA" id="ARBA00005002"/>
    </source>
</evidence>
<protein>
    <recommendedName>
        <fullName evidence="4 12">UDP-3-O-acyl-N-acetylglucosamine deacetylase</fullName>
        <shortName evidence="12">UDP-3-O-acyl-GlcNAc deacetylase</shortName>
        <ecNumber evidence="4 12">3.5.1.108</ecNumber>
    </recommendedName>
    <alternativeName>
        <fullName evidence="12">UDP-3-O-[R-3-hydroxymyristoyl]-N-acetylglucosamine deacetylase</fullName>
    </alternativeName>
</protein>
<dbReference type="GO" id="GO:0016020">
    <property type="term" value="C:membrane"/>
    <property type="evidence" value="ECO:0007669"/>
    <property type="project" value="GOC"/>
</dbReference>
<dbReference type="InterPro" id="IPR020568">
    <property type="entry name" value="Ribosomal_Su5_D2-typ_SF"/>
</dbReference>
<evidence type="ECO:0000256" key="11">
    <source>
        <dbReference type="ARBA" id="ARBA00024535"/>
    </source>
</evidence>
<evidence type="ECO:0000256" key="6">
    <source>
        <dbReference type="ARBA" id="ARBA00022556"/>
    </source>
</evidence>
<evidence type="ECO:0000256" key="10">
    <source>
        <dbReference type="ARBA" id="ARBA00023098"/>
    </source>
</evidence>
<dbReference type="AlphaFoldDB" id="S7TB23"/>
<gene>
    <name evidence="12" type="primary">lpxC</name>
    <name evidence="13" type="ORF">dsat_2824</name>
</gene>
<dbReference type="HAMAP" id="MF_00388">
    <property type="entry name" value="LpxC"/>
    <property type="match status" value="1"/>
</dbReference>
<keyword evidence="6 12" id="KW-0441">Lipid A biosynthesis</keyword>
<sequence>MRQTTIRKSISCSGIGLHSGKKVHLSLRPAPEDAGVLFCVRDEDGSRFLKPAPDAVRSTRLATTLARGKDAIATVEHILAAVRGMGIDNIRIEVQGGELPIMDGSAAPFVYLLRLAGLQEQGRARRVLALKKPVEFVRDGKWIKAAPHQGFAVDYAIEFPHPLIGRQQLSFDCTPESFARNVAKARTFGFLHEVEMLRQNGLALGGSLENAVVLDEYGVLNDDGLRYKDEFVRHKVLDFVGDMAMAELPLWGRFEVFASGHALNNEFLRHITDNADEYLCEMHLSGVGVAAHDAPLRPAVAEAAIA</sequence>
<dbReference type="PANTHER" id="PTHR33694">
    <property type="entry name" value="UDP-3-O-ACYL-N-ACETYLGLUCOSAMINE DEACETYLASE 1, MITOCHONDRIAL-RELATED"/>
    <property type="match status" value="1"/>
</dbReference>
<evidence type="ECO:0000256" key="12">
    <source>
        <dbReference type="HAMAP-Rule" id="MF_00388"/>
    </source>
</evidence>
<dbReference type="GO" id="GO:0046872">
    <property type="term" value="F:metal ion binding"/>
    <property type="evidence" value="ECO:0007669"/>
    <property type="project" value="UniProtKB-KW"/>
</dbReference>
<dbReference type="PANTHER" id="PTHR33694:SF1">
    <property type="entry name" value="UDP-3-O-ACYL-N-ACETYLGLUCOSAMINE DEACETYLASE 1, MITOCHONDRIAL-RELATED"/>
    <property type="match status" value="1"/>
</dbReference>
<proteinExistence type="inferred from homology"/>
<keyword evidence="10 12" id="KW-0443">Lipid metabolism</keyword>
<dbReference type="Proteomes" id="UP000014975">
    <property type="component" value="Unassembled WGS sequence"/>
</dbReference>
<comment type="caution">
    <text evidence="13">The sequence shown here is derived from an EMBL/GenBank/DDBJ whole genome shotgun (WGS) entry which is preliminary data.</text>
</comment>
<evidence type="ECO:0000313" key="13">
    <source>
        <dbReference type="EMBL" id="EPR34327.1"/>
    </source>
</evidence>
<organism evidence="13 14">
    <name type="scientific">Alkalidesulfovibrio alkalitolerans DSM 16529</name>
    <dbReference type="NCBI Taxonomy" id="1121439"/>
    <lineage>
        <taxon>Bacteria</taxon>
        <taxon>Pseudomonadati</taxon>
        <taxon>Thermodesulfobacteriota</taxon>
        <taxon>Desulfovibrionia</taxon>
        <taxon>Desulfovibrionales</taxon>
        <taxon>Desulfovibrionaceae</taxon>
        <taxon>Alkalidesulfovibrio</taxon>
    </lineage>
</organism>
<dbReference type="GO" id="GO:0009245">
    <property type="term" value="P:lipid A biosynthetic process"/>
    <property type="evidence" value="ECO:0007669"/>
    <property type="project" value="UniProtKB-UniRule"/>
</dbReference>
<evidence type="ECO:0000256" key="5">
    <source>
        <dbReference type="ARBA" id="ARBA00022516"/>
    </source>
</evidence>
<dbReference type="SUPFAM" id="SSF54211">
    <property type="entry name" value="Ribosomal protein S5 domain 2-like"/>
    <property type="match status" value="2"/>
</dbReference>
<reference evidence="13 14" key="1">
    <citation type="journal article" date="2013" name="Genome Announc.">
        <title>Draft genome sequences for three mercury-methylating, sulfate-reducing bacteria.</title>
        <authorList>
            <person name="Brown S.D."/>
            <person name="Hurt R.A.Jr."/>
            <person name="Gilmour C.C."/>
            <person name="Elias D.A."/>
        </authorList>
    </citation>
    <scope>NUCLEOTIDE SEQUENCE [LARGE SCALE GENOMIC DNA]</scope>
    <source>
        <strain evidence="13 14">DSM 16529</strain>
    </source>
</reference>
<comment type="function">
    <text evidence="2 12">Catalyzes the hydrolysis of UDP-3-O-myristoyl-N-acetylglucosamine to form UDP-3-O-myristoylglucosamine and acetate, the committed step in lipid A biosynthesis.</text>
</comment>
<dbReference type="EC" id="3.5.1.108" evidence="4 12"/>
<feature type="binding site" evidence="12">
    <location>
        <position position="238"/>
    </location>
    <ligand>
        <name>Zn(2+)</name>
        <dbReference type="ChEBI" id="CHEBI:29105"/>
    </ligand>
</feature>
<name>S7TB23_9BACT</name>
<evidence type="ECO:0000256" key="8">
    <source>
        <dbReference type="ARBA" id="ARBA00022801"/>
    </source>
</evidence>
<dbReference type="InterPro" id="IPR011334">
    <property type="entry name" value="UDP-acyl_GlcNac_deAcase_C"/>
</dbReference>
<evidence type="ECO:0000256" key="1">
    <source>
        <dbReference type="ARBA" id="ARBA00001947"/>
    </source>
</evidence>
<keyword evidence="9 12" id="KW-0862">Zinc</keyword>
<dbReference type="PATRIC" id="fig|1121439.3.peg.1339"/>
<dbReference type="GO" id="GO:0103117">
    <property type="term" value="F:UDP-3-O-acyl-N-acetylglucosamine deacetylase activity"/>
    <property type="evidence" value="ECO:0007669"/>
    <property type="project" value="UniProtKB-UniRule"/>
</dbReference>
<dbReference type="NCBIfam" id="TIGR00325">
    <property type="entry name" value="lpxC"/>
    <property type="match status" value="1"/>
</dbReference>
<keyword evidence="7 12" id="KW-0479">Metal-binding</keyword>
<keyword evidence="14" id="KW-1185">Reference proteome</keyword>
<feature type="binding site" evidence="12">
    <location>
        <position position="234"/>
    </location>
    <ligand>
        <name>Zn(2+)</name>
        <dbReference type="ChEBI" id="CHEBI:29105"/>
    </ligand>
</feature>
<keyword evidence="5 12" id="KW-0444">Lipid biosynthesis</keyword>
<accession>S7TB23</accession>
<feature type="binding site" evidence="12">
    <location>
        <position position="77"/>
    </location>
    <ligand>
        <name>Zn(2+)</name>
        <dbReference type="ChEBI" id="CHEBI:29105"/>
    </ligand>
</feature>
<evidence type="ECO:0000256" key="4">
    <source>
        <dbReference type="ARBA" id="ARBA00012745"/>
    </source>
</evidence>
<evidence type="ECO:0000313" key="14">
    <source>
        <dbReference type="Proteomes" id="UP000014975"/>
    </source>
</evidence>
<dbReference type="STRING" id="1121439.dsat_2824"/>
<dbReference type="InterPro" id="IPR015870">
    <property type="entry name" value="UDP-acyl_N-AcGlcN_deAcase_N"/>
</dbReference>